<protein>
    <recommendedName>
        <fullName evidence="7">Hydroxyproline O-arabinosyltransferase-like domain-containing protein</fullName>
    </recommendedName>
</protein>
<dbReference type="Proteomes" id="UP000037460">
    <property type="component" value="Unassembled WGS sequence"/>
</dbReference>
<dbReference type="AlphaFoldDB" id="A0A0M0J8S9"/>
<evidence type="ECO:0000256" key="6">
    <source>
        <dbReference type="ARBA" id="ARBA00023136"/>
    </source>
</evidence>
<evidence type="ECO:0000256" key="4">
    <source>
        <dbReference type="ARBA" id="ARBA00022692"/>
    </source>
</evidence>
<proteinExistence type="predicted"/>
<dbReference type="PANTHER" id="PTHR31485">
    <property type="entry name" value="PEPTIDYL SERINE ALPHA-GALACTOSYLTRANSFERASE"/>
    <property type="match status" value="1"/>
</dbReference>
<keyword evidence="3" id="KW-0808">Transferase</keyword>
<reference evidence="9" key="1">
    <citation type="journal article" date="2015" name="PLoS Genet.">
        <title>Genome Sequence and Transcriptome Analyses of Chrysochromulina tobin: Metabolic Tools for Enhanced Algal Fitness in the Prominent Order Prymnesiales (Haptophyceae).</title>
        <authorList>
            <person name="Hovde B.T."/>
            <person name="Deodato C.R."/>
            <person name="Hunsperger H.M."/>
            <person name="Ryken S.A."/>
            <person name="Yost W."/>
            <person name="Jha R.K."/>
            <person name="Patterson J."/>
            <person name="Monnat R.J. Jr."/>
            <person name="Barlow S.B."/>
            <person name="Starkenburg S.R."/>
            <person name="Cattolico R.A."/>
        </authorList>
    </citation>
    <scope>NUCLEOTIDE SEQUENCE</scope>
    <source>
        <strain evidence="9">CCMP291</strain>
    </source>
</reference>
<dbReference type="GO" id="GO:0016757">
    <property type="term" value="F:glycosyltransferase activity"/>
    <property type="evidence" value="ECO:0007669"/>
    <property type="project" value="UniProtKB-KW"/>
</dbReference>
<dbReference type="GO" id="GO:0016020">
    <property type="term" value="C:membrane"/>
    <property type="evidence" value="ECO:0007669"/>
    <property type="project" value="UniProtKB-SubCell"/>
</dbReference>
<keyword evidence="4" id="KW-0812">Transmembrane</keyword>
<evidence type="ECO:0000313" key="9">
    <source>
        <dbReference type="Proteomes" id="UP000037460"/>
    </source>
</evidence>
<evidence type="ECO:0000256" key="1">
    <source>
        <dbReference type="ARBA" id="ARBA00004167"/>
    </source>
</evidence>
<dbReference type="Pfam" id="PF23452">
    <property type="entry name" value="HPAT"/>
    <property type="match status" value="1"/>
</dbReference>
<dbReference type="OrthoDB" id="10259977at2759"/>
<keyword evidence="2" id="KW-0328">Glycosyltransferase</keyword>
<evidence type="ECO:0000256" key="3">
    <source>
        <dbReference type="ARBA" id="ARBA00022679"/>
    </source>
</evidence>
<gene>
    <name evidence="8" type="ORF">Ctob_004604</name>
</gene>
<evidence type="ECO:0000256" key="5">
    <source>
        <dbReference type="ARBA" id="ARBA00022989"/>
    </source>
</evidence>
<evidence type="ECO:0000313" key="8">
    <source>
        <dbReference type="EMBL" id="KOO22976.1"/>
    </source>
</evidence>
<comment type="caution">
    <text evidence="8">The sequence shown here is derived from an EMBL/GenBank/DDBJ whole genome shotgun (WGS) entry which is preliminary data.</text>
</comment>
<keyword evidence="9" id="KW-1185">Reference proteome</keyword>
<dbReference type="PANTHER" id="PTHR31485:SF4">
    <property type="entry name" value="HYDROXYPROLINE O-ARABINOSYLTRANSFERASE RDN1"/>
    <property type="match status" value="1"/>
</dbReference>
<feature type="domain" description="Hydroxyproline O-arabinosyltransferase-like" evidence="7">
    <location>
        <begin position="1"/>
        <end position="300"/>
    </location>
</feature>
<dbReference type="EMBL" id="JWZX01003232">
    <property type="protein sequence ID" value="KOO22976.1"/>
    <property type="molecule type" value="Genomic_DNA"/>
</dbReference>
<keyword evidence="6" id="KW-0472">Membrane</keyword>
<dbReference type="InterPro" id="IPR044845">
    <property type="entry name" value="HPAT/SRGT1-like"/>
</dbReference>
<organism evidence="8 9">
    <name type="scientific">Chrysochromulina tobinii</name>
    <dbReference type="NCBI Taxonomy" id="1460289"/>
    <lineage>
        <taxon>Eukaryota</taxon>
        <taxon>Haptista</taxon>
        <taxon>Haptophyta</taxon>
        <taxon>Prymnesiophyceae</taxon>
        <taxon>Prymnesiales</taxon>
        <taxon>Chrysochromulinaceae</taxon>
        <taxon>Chrysochromulina</taxon>
    </lineage>
</organism>
<evidence type="ECO:0000256" key="2">
    <source>
        <dbReference type="ARBA" id="ARBA00022676"/>
    </source>
</evidence>
<evidence type="ECO:0000259" key="7">
    <source>
        <dbReference type="Pfam" id="PF23452"/>
    </source>
</evidence>
<sequence length="684" mass="74774">MYHHWKLQKRVDPCGEMGGFTRLLTSHNGGRDSNSFDEEIPTFIVKELRGGMAGGYVVANRPYSMMQFVQHPDFRKVVTEDYVYIAETDHVLLRPLPNLATETVPAAFNFGYMVAWGQAKIVDKFVPGLGGKTDPVGPSPVIIHVEQLKKMVQPWYDFTLKICNDNEAVQALGWVREMWGWCIAAGSLGIKHRVLDSFQYEGGSIGNRERPLSWPVLPVPVTPDRSSMPYYILHYTYGIEYSIEGLPMELQVGEWSLDKRHYMGAHPPRALAAPPKCAHDRAHVLSTLINNASATLANWPGMGGNTNNFHHLDLRGHPLRSHAVAAKLLGTGPWLLAGADVADRRNAFRLEKMWILTNGWLISSKGHGRWGLVANGGSASGYEPDLVKLDICNKQLVVRASFEAGKPWTLSDRNSGQVIATLDAPVAAIELWSKPPVTPTSELAARVEGSGPYRGGPGAFVLLRAGVLHVESGPQKAHTHWRVLDDAHRRDAIGLGGPEIEADPSKSAITADFTDCWVLRFPKAGSGGFLSETTPTGPPPKYGEGISGRSVEWIVQPPATLCKDVCAGLTLRTMTPEDLAGSVVARSVENCCGFSWSGFGGLKFLPNGELQTPWGKGKWGAPPEGQTQYEGKLVADFAGFKHLLSIRVEEEAGGKRASRNIESTRCNDNDRSLITVTDGEPRVV</sequence>
<name>A0A0M0J8S9_9EUKA</name>
<comment type="subcellular location">
    <subcellularLocation>
        <location evidence="1">Membrane</location>
        <topology evidence="1">Single-pass membrane protein</topology>
    </subcellularLocation>
</comment>
<dbReference type="InterPro" id="IPR056508">
    <property type="entry name" value="HPAT-like"/>
</dbReference>
<accession>A0A0M0J8S9</accession>
<keyword evidence="5" id="KW-1133">Transmembrane helix</keyword>